<evidence type="ECO:0000256" key="1">
    <source>
        <dbReference type="SAM" id="MobiDB-lite"/>
    </source>
</evidence>
<evidence type="ECO:0000313" key="4">
    <source>
        <dbReference type="Proteomes" id="UP001213691"/>
    </source>
</evidence>
<dbReference type="EMBL" id="JAQQPZ010000015">
    <property type="protein sequence ID" value="MDD8061151.1"/>
    <property type="molecule type" value="Genomic_DNA"/>
</dbReference>
<protein>
    <submittedName>
        <fullName evidence="3">Transporter</fullName>
    </submittedName>
</protein>
<feature type="compositionally biased region" description="Polar residues" evidence="1">
    <location>
        <begin position="107"/>
        <end position="119"/>
    </location>
</feature>
<accession>A0ABT5TRA3</accession>
<proteinExistence type="predicted"/>
<feature type="compositionally biased region" description="Polar residues" evidence="1">
    <location>
        <begin position="88"/>
        <end position="99"/>
    </location>
</feature>
<feature type="region of interest" description="Disordered" evidence="1">
    <location>
        <begin position="88"/>
        <end position="134"/>
    </location>
</feature>
<reference evidence="3 4" key="1">
    <citation type="submission" date="2023-02" db="EMBL/GenBank/DDBJ databases">
        <title>Genome sequence of Shewanella metallivivens ER-Te-42B-Light, sp. nov., enriched from sulfide tube worms (Riftia pachyptila) isolated from Explorer Ridge in the Pacific Ocean.</title>
        <authorList>
            <person name="Maltman C."/>
            <person name="Kuzyk S.B."/>
            <person name="Kyndt J.A."/>
            <person name="Yurkov V."/>
        </authorList>
    </citation>
    <scope>NUCLEOTIDE SEQUENCE [LARGE SCALE GENOMIC DNA]</scope>
    <source>
        <strain evidence="3 4">ER-Te-42B-Light</strain>
    </source>
</reference>
<dbReference type="RefSeq" id="WP_238106188.1">
    <property type="nucleotide sequence ID" value="NZ_JAQQPZ010000015.1"/>
</dbReference>
<evidence type="ECO:0000313" key="3">
    <source>
        <dbReference type="EMBL" id="MDD8061151.1"/>
    </source>
</evidence>
<feature type="chain" id="PRO_5045682810" evidence="2">
    <location>
        <begin position="24"/>
        <end position="442"/>
    </location>
</feature>
<dbReference type="Proteomes" id="UP001213691">
    <property type="component" value="Unassembled WGS sequence"/>
</dbReference>
<feature type="signal peptide" evidence="2">
    <location>
        <begin position="1"/>
        <end position="23"/>
    </location>
</feature>
<feature type="compositionally biased region" description="Basic and acidic residues" evidence="1">
    <location>
        <begin position="120"/>
        <end position="134"/>
    </location>
</feature>
<keyword evidence="4" id="KW-1185">Reference proteome</keyword>
<dbReference type="InterPro" id="IPR025737">
    <property type="entry name" value="FApF"/>
</dbReference>
<name>A0ABT5TRA3_9GAMM</name>
<dbReference type="Pfam" id="PF13557">
    <property type="entry name" value="Phenol_MetA_deg"/>
    <property type="match status" value="1"/>
</dbReference>
<comment type="caution">
    <text evidence="3">The sequence shown here is derived from an EMBL/GenBank/DDBJ whole genome shotgun (WGS) entry which is preliminary data.</text>
</comment>
<evidence type="ECO:0000256" key="2">
    <source>
        <dbReference type="SAM" id="SignalP"/>
    </source>
</evidence>
<sequence length="442" mass="49145">MNKKWTSAVAMVLPSLLAIPAHAADTHSQPEPASQSTLSEQDIAELKQKLILLNQQIKLQQQTINQMAQQVLKQEALINQTSATNVASTAQQTSSQVDLQSVERPQVETTSQNTIASNDSSERKKAPDRARSTDDVLQEAHNVFTRKFTVEPSFTYSYYSRKDLILRGFLALDAIFLGNLNLDRIRTNTTQLDLTTRYTLNDDWQFEFGLPYLYRWSQYDSVGEGNSSQRYETAKVSGGQIGDMTGAVYYRINTESVDWPDWVWNFRVRAPTGKDPFGIALESSETGNLTYPTEMASGSGVWSVSTGFSLAKTFDPAIVFFNLNYGASFKEHFDDLSGAVGESPGEIDLGNYLDYSLGLAFAVSERMSLAMSFNQRFYSKTKQRPEGGQWEGIPRTDTNTANLGIGATLALSPNLSMVTSIGAGLTEDSPDYQISLRFPYRF</sequence>
<gene>
    <name evidence="3" type="ORF">PQR79_18965</name>
</gene>
<keyword evidence="2" id="KW-0732">Signal</keyword>
<organism evidence="3 4">
    <name type="scientific">Shewanella metallivivens</name>
    <dbReference type="NCBI Taxonomy" id="2872342"/>
    <lineage>
        <taxon>Bacteria</taxon>
        <taxon>Pseudomonadati</taxon>
        <taxon>Pseudomonadota</taxon>
        <taxon>Gammaproteobacteria</taxon>
        <taxon>Alteromonadales</taxon>
        <taxon>Shewanellaceae</taxon>
        <taxon>Shewanella</taxon>
    </lineage>
</organism>